<accession>A0A2U3DP00</accession>
<comment type="caution">
    <text evidence="1">The sequence shown here is derived from an EMBL/GenBank/DDBJ whole genome shotgun (WGS) entry which is preliminary data.</text>
</comment>
<protein>
    <submittedName>
        <fullName evidence="1">Uncharacterized protein</fullName>
    </submittedName>
</protein>
<name>A0A2U3DP00_PURLI</name>
<evidence type="ECO:0000313" key="1">
    <source>
        <dbReference type="EMBL" id="PWI63977.1"/>
    </source>
</evidence>
<dbReference type="EMBL" id="LCWV01000139">
    <property type="protein sequence ID" value="PWI63977.1"/>
    <property type="molecule type" value="Genomic_DNA"/>
</dbReference>
<dbReference type="AlphaFoldDB" id="A0A2U3DP00"/>
<dbReference type="AntiFam" id="ANF00149">
    <property type="entry name" value="Shadow ORF (opposite cshA)"/>
</dbReference>
<reference evidence="1 2" key="1">
    <citation type="journal article" date="2016" name="Front. Microbiol.">
        <title>Genome and transcriptome sequences reveal the specific parasitism of the nematophagous Purpureocillium lilacinum 36-1.</title>
        <authorList>
            <person name="Xie J."/>
            <person name="Li S."/>
            <person name="Mo C."/>
            <person name="Xiao X."/>
            <person name="Peng D."/>
            <person name="Wang G."/>
            <person name="Xiao Y."/>
        </authorList>
    </citation>
    <scope>NUCLEOTIDE SEQUENCE [LARGE SCALE GENOMIC DNA]</scope>
    <source>
        <strain evidence="1 2">36-1</strain>
    </source>
</reference>
<evidence type="ECO:0000313" key="2">
    <source>
        <dbReference type="Proteomes" id="UP000245956"/>
    </source>
</evidence>
<proteinExistence type="predicted"/>
<gene>
    <name evidence="1" type="ORF">PCL_01210</name>
</gene>
<sequence>MRLGNGLYLDLSVPLCLLDAALERYNLFFLYRVTRLKAIPDLLVRAVWPTRDIETAGGDVYSDEDVAGAGAELVENAEAGRLQQLAHPLEKGGVAQRQRKTSPR</sequence>
<dbReference type="Proteomes" id="UP000245956">
    <property type="component" value="Unassembled WGS sequence"/>
</dbReference>
<organism evidence="1 2">
    <name type="scientific">Purpureocillium lilacinum</name>
    <name type="common">Paecilomyces lilacinus</name>
    <dbReference type="NCBI Taxonomy" id="33203"/>
    <lineage>
        <taxon>Eukaryota</taxon>
        <taxon>Fungi</taxon>
        <taxon>Dikarya</taxon>
        <taxon>Ascomycota</taxon>
        <taxon>Pezizomycotina</taxon>
        <taxon>Sordariomycetes</taxon>
        <taxon>Hypocreomycetidae</taxon>
        <taxon>Hypocreales</taxon>
        <taxon>Ophiocordycipitaceae</taxon>
        <taxon>Purpureocillium</taxon>
    </lineage>
</organism>